<evidence type="ECO:0000256" key="1">
    <source>
        <dbReference type="SAM" id="MobiDB-lite"/>
    </source>
</evidence>
<organism evidence="3 4">
    <name type="scientific">Natrinema salsiterrestre</name>
    <dbReference type="NCBI Taxonomy" id="2950540"/>
    <lineage>
        <taxon>Archaea</taxon>
        <taxon>Methanobacteriati</taxon>
        <taxon>Methanobacteriota</taxon>
        <taxon>Stenosarchaea group</taxon>
        <taxon>Halobacteria</taxon>
        <taxon>Halobacteriales</taxon>
        <taxon>Natrialbaceae</taxon>
        <taxon>Natrinema</taxon>
    </lineage>
</organism>
<protein>
    <submittedName>
        <fullName evidence="3">Uncharacterized protein</fullName>
    </submittedName>
</protein>
<dbReference type="AlphaFoldDB" id="A0A9Q4Q397"/>
<feature type="region of interest" description="Disordered" evidence="1">
    <location>
        <begin position="175"/>
        <end position="226"/>
    </location>
</feature>
<keyword evidence="4" id="KW-1185">Reference proteome</keyword>
<evidence type="ECO:0000313" key="4">
    <source>
        <dbReference type="Proteomes" id="UP001154061"/>
    </source>
</evidence>
<keyword evidence="2" id="KW-1133">Transmembrane helix</keyword>
<reference evidence="3" key="1">
    <citation type="submission" date="2022-06" db="EMBL/GenBank/DDBJ databases">
        <title>Natrinema sp. a new haloarchaeum isolate from saline soil.</title>
        <authorList>
            <person name="Strakova D."/>
            <person name="Galisteo C."/>
            <person name="Sanchez-Porro C."/>
            <person name="Ventosa A."/>
        </authorList>
    </citation>
    <scope>NUCLEOTIDE SEQUENCE</scope>
    <source>
        <strain evidence="3">S1CR25-10</strain>
    </source>
</reference>
<dbReference type="Proteomes" id="UP001154061">
    <property type="component" value="Unassembled WGS sequence"/>
</dbReference>
<proteinExistence type="predicted"/>
<feature type="transmembrane region" description="Helical" evidence="2">
    <location>
        <begin position="138"/>
        <end position="155"/>
    </location>
</feature>
<evidence type="ECO:0000313" key="3">
    <source>
        <dbReference type="EMBL" id="MDF9745877.1"/>
    </source>
</evidence>
<accession>A0A9Q4Q397</accession>
<feature type="compositionally biased region" description="Basic and acidic residues" evidence="1">
    <location>
        <begin position="215"/>
        <end position="226"/>
    </location>
</feature>
<sequence>MLDAALERSTVARILESLPDRVQRVEGALEESRLRDLSDGVVSAVRASYCYRWLTAEPDPDVIVIDLRETYTVGPIIPVLESVLDGLGDGYDGSRIATVASETAEVLRARPIQTVGAVGLALVPGSLLALTVTGALSTMLFVGHLVVAVLCAAGLRSTHSLADVLESRPVSVLAAAFEPPEPPDSRREPARESGNPDPAAPSTERTESAEPSETEGERTENSDKRE</sequence>
<name>A0A9Q4Q397_9EURY</name>
<dbReference type="RefSeq" id="WP_277521377.1">
    <property type="nucleotide sequence ID" value="NZ_JAMQOT010000003.1"/>
</dbReference>
<dbReference type="EMBL" id="JAMQOT010000003">
    <property type="protein sequence ID" value="MDF9745877.1"/>
    <property type="molecule type" value="Genomic_DNA"/>
</dbReference>
<gene>
    <name evidence="3" type="ORF">NDI89_09815</name>
</gene>
<comment type="caution">
    <text evidence="3">The sequence shown here is derived from an EMBL/GenBank/DDBJ whole genome shotgun (WGS) entry which is preliminary data.</text>
</comment>
<keyword evidence="2" id="KW-0812">Transmembrane</keyword>
<evidence type="ECO:0000256" key="2">
    <source>
        <dbReference type="SAM" id="Phobius"/>
    </source>
</evidence>
<keyword evidence="2" id="KW-0472">Membrane</keyword>